<feature type="compositionally biased region" description="Pro residues" evidence="6">
    <location>
        <begin position="187"/>
        <end position="196"/>
    </location>
</feature>
<evidence type="ECO:0000313" key="7">
    <source>
        <dbReference type="EMBL" id="TFY71745.1"/>
    </source>
</evidence>
<keyword evidence="4" id="KW-0472">Membrane</keyword>
<feature type="region of interest" description="Disordered" evidence="6">
    <location>
        <begin position="175"/>
        <end position="255"/>
    </location>
</feature>
<dbReference type="InterPro" id="IPR007269">
    <property type="entry name" value="ICMT_MeTrfase"/>
</dbReference>
<comment type="subcellular location">
    <subcellularLocation>
        <location evidence="5">Endoplasmic reticulum membrane</location>
        <topology evidence="5">Multi-pass membrane protein</topology>
    </subcellularLocation>
    <subcellularLocation>
        <location evidence="1">Membrane</location>
        <topology evidence="1">Multi-pass membrane protein</topology>
    </subcellularLocation>
</comment>
<keyword evidence="5" id="KW-0256">Endoplasmic reticulum</keyword>
<comment type="caution">
    <text evidence="7">The sequence shown here is derived from an EMBL/GenBank/DDBJ whole genome shotgun (WGS) entry which is preliminary data.</text>
</comment>
<dbReference type="AlphaFoldDB" id="A0A4Y9ZAE5"/>
<keyword evidence="5" id="KW-0808">Transferase</keyword>
<feature type="compositionally biased region" description="Low complexity" evidence="6">
    <location>
        <begin position="215"/>
        <end position="251"/>
    </location>
</feature>
<proteinExistence type="inferred from homology"/>
<dbReference type="GO" id="GO:0005789">
    <property type="term" value="C:endoplasmic reticulum membrane"/>
    <property type="evidence" value="ECO:0007669"/>
    <property type="project" value="UniProtKB-SubCell"/>
</dbReference>
<name>A0A4Y9ZAE5_9AGAM</name>
<comment type="catalytic activity">
    <reaction evidence="5">
        <text>[protein]-C-terminal S-[(2E,6E)-farnesyl]-L-cysteine + S-adenosyl-L-methionine = [protein]-C-terminal S-[(2E,6E)-farnesyl]-L-cysteine methyl ester + S-adenosyl-L-homocysteine</text>
        <dbReference type="Rhea" id="RHEA:21672"/>
        <dbReference type="Rhea" id="RHEA-COMP:12125"/>
        <dbReference type="Rhea" id="RHEA-COMP:12126"/>
        <dbReference type="ChEBI" id="CHEBI:57856"/>
        <dbReference type="ChEBI" id="CHEBI:59789"/>
        <dbReference type="ChEBI" id="CHEBI:90510"/>
        <dbReference type="ChEBI" id="CHEBI:90511"/>
        <dbReference type="EC" id="2.1.1.100"/>
    </reaction>
</comment>
<evidence type="ECO:0000313" key="8">
    <source>
        <dbReference type="Proteomes" id="UP000298327"/>
    </source>
</evidence>
<evidence type="ECO:0000256" key="2">
    <source>
        <dbReference type="ARBA" id="ARBA00022692"/>
    </source>
</evidence>
<protein>
    <recommendedName>
        <fullName evidence="5">Protein-S-isoprenylcysteine O-methyltransferase</fullName>
        <ecNumber evidence="5">2.1.1.100</ecNumber>
    </recommendedName>
</protein>
<dbReference type="Proteomes" id="UP000298327">
    <property type="component" value="Unassembled WGS sequence"/>
</dbReference>
<comment type="similarity">
    <text evidence="5">Belongs to the class VI-like SAM-binding methyltransferase superfamily. Isoprenylcysteine carboxyl methyltransferase family.</text>
</comment>
<dbReference type="Pfam" id="PF04140">
    <property type="entry name" value="ICMT"/>
    <property type="match status" value="1"/>
</dbReference>
<evidence type="ECO:0000256" key="5">
    <source>
        <dbReference type="RuleBase" id="RU362022"/>
    </source>
</evidence>
<keyword evidence="8" id="KW-1185">Reference proteome</keyword>
<keyword evidence="5" id="KW-0949">S-adenosyl-L-methionine</keyword>
<gene>
    <name evidence="7" type="ORF">EVG20_g1266</name>
</gene>
<keyword evidence="5" id="KW-0489">Methyltransferase</keyword>
<accession>A0A4Y9ZAE5</accession>
<evidence type="ECO:0000256" key="3">
    <source>
        <dbReference type="ARBA" id="ARBA00022989"/>
    </source>
</evidence>
<reference evidence="7 8" key="1">
    <citation type="submission" date="2019-02" db="EMBL/GenBank/DDBJ databases">
        <title>Genome sequencing of the rare red list fungi Dentipellis fragilis.</title>
        <authorList>
            <person name="Buettner E."/>
            <person name="Kellner H."/>
        </authorList>
    </citation>
    <scope>NUCLEOTIDE SEQUENCE [LARGE SCALE GENOMIC DNA]</scope>
    <source>
        <strain evidence="7 8">DSM 105465</strain>
    </source>
</reference>
<evidence type="ECO:0000256" key="4">
    <source>
        <dbReference type="ARBA" id="ARBA00023136"/>
    </source>
</evidence>
<dbReference type="GO" id="GO:0004671">
    <property type="term" value="F:protein C-terminal S-isoprenylcysteine carboxyl O-methyltransferase activity"/>
    <property type="evidence" value="ECO:0007669"/>
    <property type="project" value="UniProtKB-EC"/>
</dbReference>
<evidence type="ECO:0000256" key="1">
    <source>
        <dbReference type="ARBA" id="ARBA00004141"/>
    </source>
</evidence>
<dbReference type="OrthoDB" id="422086at2759"/>
<keyword evidence="3" id="KW-1133">Transmembrane helix</keyword>
<keyword evidence="2" id="KW-0812">Transmembrane</keyword>
<dbReference type="EMBL" id="SEOQ01000038">
    <property type="protein sequence ID" value="TFY71745.1"/>
    <property type="molecule type" value="Genomic_DNA"/>
</dbReference>
<dbReference type="GO" id="GO:0032259">
    <property type="term" value="P:methylation"/>
    <property type="evidence" value="ECO:0007669"/>
    <property type="project" value="UniProtKB-KW"/>
</dbReference>
<evidence type="ECO:0000256" key="6">
    <source>
        <dbReference type="SAM" id="MobiDB-lite"/>
    </source>
</evidence>
<organism evidence="7 8">
    <name type="scientific">Dentipellis fragilis</name>
    <dbReference type="NCBI Taxonomy" id="205917"/>
    <lineage>
        <taxon>Eukaryota</taxon>
        <taxon>Fungi</taxon>
        <taxon>Dikarya</taxon>
        <taxon>Basidiomycota</taxon>
        <taxon>Agaricomycotina</taxon>
        <taxon>Agaricomycetes</taxon>
        <taxon>Russulales</taxon>
        <taxon>Hericiaceae</taxon>
        <taxon>Dentipellis</taxon>
    </lineage>
</organism>
<dbReference type="EC" id="2.1.1.100" evidence="5"/>
<feature type="compositionally biased region" description="Low complexity" evidence="6">
    <location>
        <begin position="175"/>
        <end position="186"/>
    </location>
</feature>
<sequence length="387" mass="40579">MFTQTYSNSSPPAREAIGKSIQHAISAHVRSGIICRSTDQEGETCQFNMASASAGAEHLIIITSRGRNSVQAAHPPVPSFLIPSAADSIRTVGDAGGRSSPPAMSLSALVSAYPLIKTPLLLGGGLAFYIATTPPHGPPPKEEKEKYGKKDTLSRFFPWRQAGFSVMLSYVLSTSPRTHSSSHGPSPRSPSRPPSSPGWSTRPTRPTPAPRLSACRPPGSGASCSSRSGATCAGCPTATSARSSPSTSPSAPEHRLVTSGPYAIVRHPGYLGAVFTVAGMCVCMFGPGSLLYEGGWLESAWGKALRIGVALWSVGMSGALIARVPTEDGDAEEGVWGGVGPLGEEGAVCGCPGDLLKWWMCCYMLAHGWASCFRSFLVFHTLFSDLL</sequence>
<dbReference type="Gene3D" id="1.20.120.1630">
    <property type="match status" value="1"/>
</dbReference>